<gene>
    <name evidence="8" type="ORF">CAEBREN_03786</name>
</gene>
<organism evidence="9">
    <name type="scientific">Caenorhabditis brenneri</name>
    <name type="common">Nematode worm</name>
    <dbReference type="NCBI Taxonomy" id="135651"/>
    <lineage>
        <taxon>Eukaryota</taxon>
        <taxon>Metazoa</taxon>
        <taxon>Ecdysozoa</taxon>
        <taxon>Nematoda</taxon>
        <taxon>Chromadorea</taxon>
        <taxon>Rhabditida</taxon>
        <taxon>Rhabditina</taxon>
        <taxon>Rhabditomorpha</taxon>
        <taxon>Rhabditoidea</taxon>
        <taxon>Rhabditidae</taxon>
        <taxon>Peloderinae</taxon>
        <taxon>Caenorhabditis</taxon>
    </lineage>
</organism>
<dbReference type="PROSITE" id="PS00518">
    <property type="entry name" value="ZF_RING_1"/>
    <property type="match status" value="1"/>
</dbReference>
<feature type="region of interest" description="Disordered" evidence="5">
    <location>
        <begin position="1"/>
        <end position="24"/>
    </location>
</feature>
<dbReference type="InParanoid" id="G0M8M4"/>
<dbReference type="InterPro" id="IPR018123">
    <property type="entry name" value="WWE-dom_subgr"/>
</dbReference>
<reference evidence="9" key="1">
    <citation type="submission" date="2011-07" db="EMBL/GenBank/DDBJ databases">
        <authorList>
            <consortium name="Caenorhabditis brenneri Sequencing and Analysis Consortium"/>
            <person name="Wilson R.K."/>
        </authorList>
    </citation>
    <scope>NUCLEOTIDE SEQUENCE [LARGE SCALE GENOMIC DNA]</scope>
    <source>
        <strain evidence="9">PB2801</strain>
    </source>
</reference>
<dbReference type="GO" id="GO:0072572">
    <property type="term" value="F:poly-ADP-D-ribose binding"/>
    <property type="evidence" value="ECO:0007669"/>
    <property type="project" value="InterPro"/>
</dbReference>
<evidence type="ECO:0000259" key="7">
    <source>
        <dbReference type="PROSITE" id="PS50918"/>
    </source>
</evidence>
<dbReference type="InterPro" id="IPR001841">
    <property type="entry name" value="Znf_RING"/>
</dbReference>
<dbReference type="eggNOG" id="KOG0824">
    <property type="taxonomic scope" value="Eukaryota"/>
</dbReference>
<keyword evidence="3" id="KW-0862">Zinc</keyword>
<evidence type="ECO:0000256" key="2">
    <source>
        <dbReference type="ARBA" id="ARBA00022771"/>
    </source>
</evidence>
<dbReference type="GO" id="GO:0005634">
    <property type="term" value="C:nucleus"/>
    <property type="evidence" value="ECO:0007669"/>
    <property type="project" value="TreeGrafter"/>
</dbReference>
<dbReference type="GO" id="GO:0005737">
    <property type="term" value="C:cytoplasm"/>
    <property type="evidence" value="ECO:0007669"/>
    <property type="project" value="TreeGrafter"/>
</dbReference>
<evidence type="ECO:0000256" key="3">
    <source>
        <dbReference type="ARBA" id="ARBA00022833"/>
    </source>
</evidence>
<dbReference type="Gene3D" id="3.30.40.10">
    <property type="entry name" value="Zinc/RING finger domain, C3HC4 (zinc finger)"/>
    <property type="match status" value="1"/>
</dbReference>
<evidence type="ECO:0000256" key="4">
    <source>
        <dbReference type="PROSITE-ProRule" id="PRU00175"/>
    </source>
</evidence>
<evidence type="ECO:0000259" key="6">
    <source>
        <dbReference type="PROSITE" id="PS50089"/>
    </source>
</evidence>
<dbReference type="GO" id="GO:0006511">
    <property type="term" value="P:ubiquitin-dependent protein catabolic process"/>
    <property type="evidence" value="ECO:0007669"/>
    <property type="project" value="TreeGrafter"/>
</dbReference>
<dbReference type="GO" id="GO:0008270">
    <property type="term" value="F:zinc ion binding"/>
    <property type="evidence" value="ECO:0007669"/>
    <property type="project" value="UniProtKB-KW"/>
</dbReference>
<dbReference type="Pfam" id="PF02825">
    <property type="entry name" value="WWE"/>
    <property type="match status" value="1"/>
</dbReference>
<dbReference type="PANTHER" id="PTHR13417">
    <property type="entry name" value="E3 UBIQUITIN-PROTEIN LIGASE RNF146"/>
    <property type="match status" value="1"/>
</dbReference>
<dbReference type="STRING" id="135651.G0M8M4"/>
<dbReference type="InterPro" id="IPR004170">
    <property type="entry name" value="WWE_dom"/>
</dbReference>
<keyword evidence="9" id="KW-1185">Reference proteome</keyword>
<keyword evidence="2 4" id="KW-0863">Zinc-finger</keyword>
<sequence length="248" mass="28963">MPRVSKKKEEVEKKPEKVEKVKKQKKVRKIRKVKRKDIDDEEEHIWIYGSPSIDNEAYEFHPELQDYIEKCWKRGNKRCQVNIFTTVWTIDFQSMTRTKNASRGRPIRRIPKSRAKSLENLVGIEGFYYERKGGFQQSENLCNICLAEPTIPTRIDLCGHVFCFVCLKSNYNMGLECPTCRGRIPSHLVEESTVRCDLNLHMECPEEYKNECASLFKNLETRNDSRKGGSRHQMLSNIVCAESPELTP</sequence>
<evidence type="ECO:0008006" key="10">
    <source>
        <dbReference type="Google" id="ProtNLM"/>
    </source>
</evidence>
<evidence type="ECO:0000313" key="9">
    <source>
        <dbReference type="Proteomes" id="UP000008068"/>
    </source>
</evidence>
<evidence type="ECO:0000256" key="5">
    <source>
        <dbReference type="SAM" id="MobiDB-lite"/>
    </source>
</evidence>
<feature type="compositionally biased region" description="Basic and acidic residues" evidence="5">
    <location>
        <begin position="7"/>
        <end position="21"/>
    </location>
</feature>
<dbReference type="GO" id="GO:0016055">
    <property type="term" value="P:Wnt signaling pathway"/>
    <property type="evidence" value="ECO:0007669"/>
    <property type="project" value="InterPro"/>
</dbReference>
<accession>G0M8M4</accession>
<evidence type="ECO:0000313" key="8">
    <source>
        <dbReference type="EMBL" id="EGT30531.1"/>
    </source>
</evidence>
<dbReference type="Pfam" id="PF00097">
    <property type="entry name" value="zf-C3HC4"/>
    <property type="match status" value="1"/>
</dbReference>
<dbReference type="Proteomes" id="UP000008068">
    <property type="component" value="Unassembled WGS sequence"/>
</dbReference>
<proteinExistence type="predicted"/>
<protein>
    <recommendedName>
        <fullName evidence="10">RING-type domain-containing protein</fullName>
    </recommendedName>
</protein>
<dbReference type="InterPro" id="IPR037197">
    <property type="entry name" value="WWE_dom_sf"/>
</dbReference>
<dbReference type="SUPFAM" id="SSF57850">
    <property type="entry name" value="RING/U-box"/>
    <property type="match status" value="1"/>
</dbReference>
<dbReference type="PROSITE" id="PS50089">
    <property type="entry name" value="ZF_RING_2"/>
    <property type="match status" value="1"/>
</dbReference>
<dbReference type="OMA" id="NICLAEP"/>
<dbReference type="AlphaFoldDB" id="G0M8M4"/>
<dbReference type="HOGENOM" id="CLU_1120952_0_0_1"/>
<keyword evidence="1" id="KW-0479">Metal-binding</keyword>
<dbReference type="GO" id="GO:0061630">
    <property type="term" value="F:ubiquitin protein ligase activity"/>
    <property type="evidence" value="ECO:0007669"/>
    <property type="project" value="InterPro"/>
</dbReference>
<dbReference type="PROSITE" id="PS50918">
    <property type="entry name" value="WWE"/>
    <property type="match status" value="1"/>
</dbReference>
<dbReference type="SUPFAM" id="SSF117839">
    <property type="entry name" value="WWE domain"/>
    <property type="match status" value="1"/>
</dbReference>
<evidence type="ECO:0000256" key="1">
    <source>
        <dbReference type="ARBA" id="ARBA00022723"/>
    </source>
</evidence>
<dbReference type="InterPro" id="IPR033509">
    <property type="entry name" value="RNF146"/>
</dbReference>
<feature type="domain" description="RING-type" evidence="6">
    <location>
        <begin position="142"/>
        <end position="181"/>
    </location>
</feature>
<dbReference type="PANTHER" id="PTHR13417:SF7">
    <property type="entry name" value="RING-TYPE DOMAIN-CONTAINING PROTEIN"/>
    <property type="match status" value="1"/>
</dbReference>
<dbReference type="SMART" id="SM00184">
    <property type="entry name" value="RING"/>
    <property type="match status" value="1"/>
</dbReference>
<dbReference type="InterPro" id="IPR017907">
    <property type="entry name" value="Znf_RING_CS"/>
</dbReference>
<dbReference type="Gene3D" id="3.30.720.50">
    <property type="match status" value="1"/>
</dbReference>
<dbReference type="EMBL" id="GL379786">
    <property type="protein sequence ID" value="EGT30531.1"/>
    <property type="molecule type" value="Genomic_DNA"/>
</dbReference>
<dbReference type="InterPro" id="IPR013083">
    <property type="entry name" value="Znf_RING/FYVE/PHD"/>
</dbReference>
<dbReference type="OrthoDB" id="10065815at2759"/>
<feature type="domain" description="WWE" evidence="7">
    <location>
        <begin position="32"/>
        <end position="109"/>
    </location>
</feature>
<name>G0M8M4_CAEBE</name>
<dbReference type="SMART" id="SM00678">
    <property type="entry name" value="WWE"/>
    <property type="match status" value="1"/>
</dbReference>
<dbReference type="InterPro" id="IPR018957">
    <property type="entry name" value="Znf_C3HC4_RING-type"/>
</dbReference>